<dbReference type="SUPFAM" id="SSF54001">
    <property type="entry name" value="Cysteine proteinases"/>
    <property type="match status" value="1"/>
</dbReference>
<dbReference type="SMART" id="SM00460">
    <property type="entry name" value="TGc"/>
    <property type="match status" value="1"/>
</dbReference>
<evidence type="ECO:0000259" key="1">
    <source>
        <dbReference type="SMART" id="SM00460"/>
    </source>
</evidence>
<evidence type="ECO:0000313" key="2">
    <source>
        <dbReference type="EMBL" id="SHN69389.1"/>
    </source>
</evidence>
<keyword evidence="2" id="KW-0645">Protease</keyword>
<dbReference type="Pfam" id="PF01841">
    <property type="entry name" value="Transglut_core"/>
    <property type="match status" value="1"/>
</dbReference>
<keyword evidence="2" id="KW-0378">Hydrolase</keyword>
<dbReference type="GO" id="GO:0008233">
    <property type="term" value="F:peptidase activity"/>
    <property type="evidence" value="ECO:0007669"/>
    <property type="project" value="UniProtKB-KW"/>
</dbReference>
<dbReference type="Proteomes" id="UP000184096">
    <property type="component" value="Chromosome I"/>
</dbReference>
<accession>A0A1M7TF54</accession>
<dbReference type="Gene3D" id="2.60.40.2250">
    <property type="match status" value="1"/>
</dbReference>
<dbReference type="InterPro" id="IPR038765">
    <property type="entry name" value="Papain-like_cys_pep_sf"/>
</dbReference>
<keyword evidence="3" id="KW-1185">Reference proteome</keyword>
<dbReference type="EMBL" id="LT670849">
    <property type="protein sequence ID" value="SHN69389.1"/>
    <property type="molecule type" value="Genomic_DNA"/>
</dbReference>
<organism evidence="2 3">
    <name type="scientific">Bradyrhizobium erythrophlei</name>
    <dbReference type="NCBI Taxonomy" id="1437360"/>
    <lineage>
        <taxon>Bacteria</taxon>
        <taxon>Pseudomonadati</taxon>
        <taxon>Pseudomonadota</taxon>
        <taxon>Alphaproteobacteria</taxon>
        <taxon>Hyphomicrobiales</taxon>
        <taxon>Nitrobacteraceae</taxon>
        <taxon>Bradyrhizobium</taxon>
    </lineage>
</organism>
<evidence type="ECO:0000313" key="3">
    <source>
        <dbReference type="Proteomes" id="UP000184096"/>
    </source>
</evidence>
<protein>
    <submittedName>
        <fullName evidence="2">Transglutaminase-like enzyme, putative cysteine protease</fullName>
    </submittedName>
</protein>
<feature type="domain" description="Transglutaminase-like" evidence="1">
    <location>
        <begin position="175"/>
        <end position="241"/>
    </location>
</feature>
<gene>
    <name evidence="2" type="ORF">SAMN05444170_1543</name>
</gene>
<sequence>MLTCSTNFGKWTLVIQIKLGFDIAYTAPQPTPMVIMLSIHPSRRHDIIGTETIVAEPDVPIHYYNDTFGNICGRLLAPAGGVMLRGNALVRDSGLPDVIAEDAQQIPIEQLPDDVIVYLMASRYCETDKLVDLAWSLFGSTKPGWPRVMAICQYVHDRITFGYEHAHHMKSAFDAHEQRSGVCRDFAHLALTLCRCMGIPARYCTGYMGDIGIPPEPMPMDFSGWFEAYLSGQWYTFDARHVVPRIGRILMATGRDAADVALSTSFGRMNLAKFFVVSDEVTAT</sequence>
<name>A0A1M7TF54_9BRAD</name>
<reference evidence="3" key="1">
    <citation type="submission" date="2016-11" db="EMBL/GenBank/DDBJ databases">
        <authorList>
            <person name="Varghese N."/>
            <person name="Submissions S."/>
        </authorList>
    </citation>
    <scope>NUCLEOTIDE SEQUENCE [LARGE SCALE GENOMIC DNA]</scope>
    <source>
        <strain evidence="3">GAS401</strain>
    </source>
</reference>
<dbReference type="PANTHER" id="PTHR33490:SF12">
    <property type="entry name" value="BLL5557 PROTEIN"/>
    <property type="match status" value="1"/>
</dbReference>
<dbReference type="PANTHER" id="PTHR33490">
    <property type="entry name" value="BLR5614 PROTEIN-RELATED"/>
    <property type="match status" value="1"/>
</dbReference>
<dbReference type="InterPro" id="IPR002931">
    <property type="entry name" value="Transglutaminase-like"/>
</dbReference>
<dbReference type="Gene3D" id="3.10.620.30">
    <property type="match status" value="1"/>
</dbReference>
<proteinExistence type="predicted"/>
<dbReference type="AlphaFoldDB" id="A0A1M7TF54"/>
<dbReference type="GO" id="GO:0006508">
    <property type="term" value="P:proteolysis"/>
    <property type="evidence" value="ECO:0007669"/>
    <property type="project" value="UniProtKB-KW"/>
</dbReference>